<dbReference type="Proteomes" id="UP001161094">
    <property type="component" value="Unassembled WGS sequence"/>
</dbReference>
<dbReference type="PANTHER" id="PTHR43976">
    <property type="entry name" value="SHORT CHAIN DEHYDROGENASE"/>
    <property type="match status" value="1"/>
</dbReference>
<organism evidence="1 2">
    <name type="scientific">Achromobacter spanius</name>
    <dbReference type="NCBI Taxonomy" id="217203"/>
    <lineage>
        <taxon>Bacteria</taxon>
        <taxon>Pseudomonadati</taxon>
        <taxon>Pseudomonadota</taxon>
        <taxon>Betaproteobacteria</taxon>
        <taxon>Burkholderiales</taxon>
        <taxon>Alcaligenaceae</taxon>
        <taxon>Achromobacter</taxon>
    </lineage>
</organism>
<reference evidence="1" key="1">
    <citation type="submission" date="2022-09" db="EMBL/GenBank/DDBJ databases">
        <title>Intensive care unit water sources are persistently colonized with multi-drug resistant bacteria and are the site of extensive horizontal gene transfer of antibiotic resistance genes.</title>
        <authorList>
            <person name="Diorio-Toth L."/>
        </authorList>
    </citation>
    <scope>NUCLEOTIDE SEQUENCE</scope>
    <source>
        <strain evidence="1">GD03843</strain>
    </source>
</reference>
<proteinExistence type="predicted"/>
<dbReference type="EMBL" id="JAOCDZ010000026">
    <property type="protein sequence ID" value="MDH0739532.1"/>
    <property type="molecule type" value="Genomic_DNA"/>
</dbReference>
<dbReference type="Pfam" id="PF00106">
    <property type="entry name" value="adh_short"/>
    <property type="match status" value="1"/>
</dbReference>
<dbReference type="InterPro" id="IPR002347">
    <property type="entry name" value="SDR_fam"/>
</dbReference>
<dbReference type="SUPFAM" id="SSF51735">
    <property type="entry name" value="NAD(P)-binding Rossmann-fold domains"/>
    <property type="match status" value="1"/>
</dbReference>
<dbReference type="InterPro" id="IPR036291">
    <property type="entry name" value="NAD(P)-bd_dom_sf"/>
</dbReference>
<evidence type="ECO:0000313" key="1">
    <source>
        <dbReference type="EMBL" id="MDH0739532.1"/>
    </source>
</evidence>
<dbReference type="PANTHER" id="PTHR43976:SF9">
    <property type="entry name" value="OXIDOREDUCTASE"/>
    <property type="match status" value="1"/>
</dbReference>
<dbReference type="Gene3D" id="3.40.50.720">
    <property type="entry name" value="NAD(P)-binding Rossmann-like Domain"/>
    <property type="match status" value="1"/>
</dbReference>
<dbReference type="AlphaFoldDB" id="A0AA42LU12"/>
<dbReference type="InterPro" id="IPR051911">
    <property type="entry name" value="SDR_oxidoreductase"/>
</dbReference>
<gene>
    <name evidence="1" type="ORF">N5D93_27245</name>
</gene>
<sequence length="303" mass="32512">MSQAKNILVTHAAEGVGPLTVSALAHGGHTVHAALDYSRGRDRACARRLQAQAHEQGIDIRTLDFRPQSSEKVSMAVEQIVRAHGDLDVLVHGGVPAMVGPTEGFKSEQVSSALDRYLTGAQRTMRAVLPHMRQHRSGLIVWIVSTAAGGGAAPHLGWYCAIQSGLEALAVQYARELRASGIESAIVMPGMFGTLSSPFQHPEGPDDESACEPYEQRLGKGFRQRLKNAAGGLKHREEIPGAPAGAVAMIVETPAGERPFRTIVDPMHDGADVVFPVLDRVRAEMMRELGFGELLRKVLSPAA</sequence>
<name>A0AA42LU12_9BURK</name>
<protein>
    <submittedName>
        <fullName evidence="1">SDR family NAD(P)-dependent oxidoreductase</fullName>
    </submittedName>
</protein>
<evidence type="ECO:0000313" key="2">
    <source>
        <dbReference type="Proteomes" id="UP001161094"/>
    </source>
</evidence>
<dbReference type="RefSeq" id="WP_279997153.1">
    <property type="nucleotide sequence ID" value="NZ_JAOCDZ010000026.1"/>
</dbReference>
<accession>A0AA42LU12</accession>
<dbReference type="PRINTS" id="PR00081">
    <property type="entry name" value="GDHRDH"/>
</dbReference>
<comment type="caution">
    <text evidence="1">The sequence shown here is derived from an EMBL/GenBank/DDBJ whole genome shotgun (WGS) entry which is preliminary data.</text>
</comment>